<feature type="transmembrane region" description="Helical" evidence="10">
    <location>
        <begin position="464"/>
        <end position="483"/>
    </location>
</feature>
<feature type="transmembrane region" description="Helical" evidence="10">
    <location>
        <begin position="78"/>
        <end position="101"/>
    </location>
</feature>
<dbReference type="NCBIfam" id="TIGR00813">
    <property type="entry name" value="sss"/>
    <property type="match status" value="1"/>
</dbReference>
<evidence type="ECO:0000256" key="4">
    <source>
        <dbReference type="ARBA" id="ARBA00022475"/>
    </source>
</evidence>
<keyword evidence="5 10" id="KW-0812">Transmembrane</keyword>
<dbReference type="EMBL" id="KU922119">
    <property type="protein sequence ID" value="ANC67855.1"/>
    <property type="molecule type" value="Genomic_DNA"/>
</dbReference>
<dbReference type="PANTHER" id="PTHR48086:SF6">
    <property type="entry name" value="CATION_ACETATE SYMPORTER ACTP"/>
    <property type="match status" value="1"/>
</dbReference>
<sequence>MTIDKLFPTAFLALPALLAAGPAMAAGAAGGGGSNATAISMFVAIVLVTLCITAWASRRTKSTSDFYAAGGHISGFQNGVALTGDMVSAGALLGLAGLVFASGFDGLVFAVGYSTGLPLVVFLVAERLRKLGRFTVADVLSTRLEERSIRIFTAFATLVIVIFYLIAQMGGAGQLIRLLFGLDYIYAQILVGALMICYVMFGGMMATTWGQIIKALLLIGAAVFIAIAVLAHFGFSYNDMVAHAVSVHPRGEAMMLPKVFSGGPLQTISLGLTLMLGTAGLPHVLMRFFTVPDTRAARVSVFWGTLGVSGFFALIFVIGFGALAIIGGDPAYVDANGALRGGGNMATIHLAHAIGGDPLMGFVSAVAFATILAVVAGLTLAGASAVSHDLYARALCRGAVSEAREIRVSRIATLVLGVISVLLGIVFQTQNVAYMISLAYAIACSSTLPLLILTLYWSGLTTRGAITGGAVGLTAAVALTVLGPPVWVKVLGNAAPIFPIDPPTIVSMPLAFFTAWLVSVLDRRAREGVGMGGGLEAAE</sequence>
<feature type="transmembrane region" description="Helical" evidence="10">
    <location>
        <begin position="408"/>
        <end position="427"/>
    </location>
</feature>
<dbReference type="Gene3D" id="1.20.1730.10">
    <property type="entry name" value="Sodium/glucose cotransporter"/>
    <property type="match status" value="1"/>
</dbReference>
<evidence type="ECO:0000256" key="11">
    <source>
        <dbReference type="SAM" id="SignalP"/>
    </source>
</evidence>
<evidence type="ECO:0000256" key="9">
    <source>
        <dbReference type="RuleBase" id="RU362091"/>
    </source>
</evidence>
<evidence type="ECO:0000256" key="1">
    <source>
        <dbReference type="ARBA" id="ARBA00004651"/>
    </source>
</evidence>
<proteinExistence type="inferred from homology"/>
<feature type="signal peptide" evidence="11">
    <location>
        <begin position="1"/>
        <end position="25"/>
    </location>
</feature>
<keyword evidence="6" id="KW-0769">Symport</keyword>
<feature type="chain" id="PRO_5007900200" evidence="11">
    <location>
        <begin position="26"/>
        <end position="539"/>
    </location>
</feature>
<dbReference type="GO" id="GO:0015293">
    <property type="term" value="F:symporter activity"/>
    <property type="evidence" value="ECO:0007669"/>
    <property type="project" value="UniProtKB-KW"/>
</dbReference>
<feature type="transmembrane region" description="Helical" evidence="10">
    <location>
        <begin position="184"/>
        <end position="203"/>
    </location>
</feature>
<dbReference type="CDD" id="cd11480">
    <property type="entry name" value="SLC5sbd_u4"/>
    <property type="match status" value="1"/>
</dbReference>
<comment type="similarity">
    <text evidence="2 9">Belongs to the sodium:solute symporter (SSF) (TC 2.A.21) family.</text>
</comment>
<organism evidence="12">
    <name type="scientific">Xanthobacter autotrophicus</name>
    <dbReference type="NCBI Taxonomy" id="280"/>
    <lineage>
        <taxon>Bacteria</taxon>
        <taxon>Pseudomonadati</taxon>
        <taxon>Pseudomonadota</taxon>
        <taxon>Alphaproteobacteria</taxon>
        <taxon>Hyphomicrobiales</taxon>
        <taxon>Xanthobacteraceae</taxon>
        <taxon>Xanthobacter</taxon>
    </lineage>
</organism>
<protein>
    <submittedName>
        <fullName evidence="12">Cation acetate symporter</fullName>
    </submittedName>
</protein>
<evidence type="ECO:0000256" key="6">
    <source>
        <dbReference type="ARBA" id="ARBA00022847"/>
    </source>
</evidence>
<name>A0A168S4E1_XANAU</name>
<dbReference type="GO" id="GO:0015123">
    <property type="term" value="F:acetate transmembrane transporter activity"/>
    <property type="evidence" value="ECO:0007669"/>
    <property type="project" value="TreeGrafter"/>
</dbReference>
<feature type="transmembrane region" description="Helical" evidence="10">
    <location>
        <begin position="268"/>
        <end position="289"/>
    </location>
</feature>
<evidence type="ECO:0000313" key="12">
    <source>
        <dbReference type="EMBL" id="ANC67855.1"/>
    </source>
</evidence>
<feature type="transmembrane region" description="Helical" evidence="10">
    <location>
        <begin position="433"/>
        <end position="457"/>
    </location>
</feature>
<dbReference type="PROSITE" id="PS50283">
    <property type="entry name" value="NA_SOLUT_SYMP_3"/>
    <property type="match status" value="1"/>
</dbReference>
<feature type="transmembrane region" description="Helical" evidence="10">
    <location>
        <begin position="35"/>
        <end position="57"/>
    </location>
</feature>
<feature type="transmembrane region" description="Helical" evidence="10">
    <location>
        <begin position="503"/>
        <end position="521"/>
    </location>
</feature>
<feature type="transmembrane region" description="Helical" evidence="10">
    <location>
        <begin position="301"/>
        <end position="326"/>
    </location>
</feature>
<feature type="transmembrane region" description="Helical" evidence="10">
    <location>
        <begin position="151"/>
        <end position="172"/>
    </location>
</feature>
<gene>
    <name evidence="12" type="primary">actP1</name>
</gene>
<dbReference type="GO" id="GO:0006847">
    <property type="term" value="P:plasma membrane acetate transport"/>
    <property type="evidence" value="ECO:0007669"/>
    <property type="project" value="TreeGrafter"/>
</dbReference>
<feature type="transmembrane region" description="Helical" evidence="10">
    <location>
        <begin position="215"/>
        <end position="235"/>
    </location>
</feature>
<dbReference type="AlphaFoldDB" id="A0A168S4E1"/>
<keyword evidence="4" id="KW-1003">Cell membrane</keyword>
<keyword evidence="8 10" id="KW-0472">Membrane</keyword>
<accession>A0A168S4E1</accession>
<keyword evidence="3" id="KW-0813">Transport</keyword>
<comment type="subcellular location">
    <subcellularLocation>
        <location evidence="1">Cell membrane</location>
        <topology evidence="1">Multi-pass membrane protein</topology>
    </subcellularLocation>
</comment>
<reference evidence="12" key="1">
    <citation type="submission" date="2016-03" db="EMBL/GenBank/DDBJ databases">
        <authorList>
            <person name="Ploux O."/>
        </authorList>
    </citation>
    <scope>NUCLEOTIDE SEQUENCE</scope>
    <source>
        <strain evidence="12">EL4</strain>
    </source>
</reference>
<dbReference type="InterPro" id="IPR038377">
    <property type="entry name" value="Na/Glc_symporter_sf"/>
</dbReference>
<dbReference type="PANTHER" id="PTHR48086">
    <property type="entry name" value="SODIUM/PROLINE SYMPORTER-RELATED"/>
    <property type="match status" value="1"/>
</dbReference>
<feature type="transmembrane region" description="Helical" evidence="10">
    <location>
        <begin position="107"/>
        <end position="125"/>
    </location>
</feature>
<dbReference type="GO" id="GO:0005886">
    <property type="term" value="C:plasma membrane"/>
    <property type="evidence" value="ECO:0007669"/>
    <property type="project" value="UniProtKB-SubCell"/>
</dbReference>
<dbReference type="InterPro" id="IPR050277">
    <property type="entry name" value="Sodium:Solute_Symporter"/>
</dbReference>
<evidence type="ECO:0000256" key="8">
    <source>
        <dbReference type="ARBA" id="ARBA00023136"/>
    </source>
</evidence>
<evidence type="ECO:0000256" key="7">
    <source>
        <dbReference type="ARBA" id="ARBA00022989"/>
    </source>
</evidence>
<feature type="transmembrane region" description="Helical" evidence="10">
    <location>
        <begin position="362"/>
        <end position="387"/>
    </location>
</feature>
<evidence type="ECO:0000256" key="2">
    <source>
        <dbReference type="ARBA" id="ARBA00006434"/>
    </source>
</evidence>
<keyword evidence="11" id="KW-0732">Signal</keyword>
<evidence type="ECO:0000256" key="10">
    <source>
        <dbReference type="SAM" id="Phobius"/>
    </source>
</evidence>
<evidence type="ECO:0000256" key="5">
    <source>
        <dbReference type="ARBA" id="ARBA00022692"/>
    </source>
</evidence>
<dbReference type="Pfam" id="PF00474">
    <property type="entry name" value="SSF"/>
    <property type="match status" value="1"/>
</dbReference>
<keyword evidence="7 10" id="KW-1133">Transmembrane helix</keyword>
<evidence type="ECO:0000256" key="3">
    <source>
        <dbReference type="ARBA" id="ARBA00022448"/>
    </source>
</evidence>
<dbReference type="InterPro" id="IPR001734">
    <property type="entry name" value="Na/solute_symporter"/>
</dbReference>